<feature type="domain" description="Helicase ATP-binding" evidence="6">
    <location>
        <begin position="23"/>
        <end position="187"/>
    </location>
</feature>
<keyword evidence="9" id="KW-1185">Reference proteome</keyword>
<dbReference type="InterPro" id="IPR007502">
    <property type="entry name" value="Helicase-assoc_dom"/>
</dbReference>
<dbReference type="Proteomes" id="UP000009877">
    <property type="component" value="Unassembled WGS sequence"/>
</dbReference>
<dbReference type="InterPro" id="IPR010225">
    <property type="entry name" value="HrpB"/>
</dbReference>
<dbReference type="RefSeq" id="WP_006213746.1">
    <property type="nucleotide sequence ID" value="NZ_ANHZ02000004.1"/>
</dbReference>
<evidence type="ECO:0000256" key="3">
    <source>
        <dbReference type="ARBA" id="ARBA00022806"/>
    </source>
</evidence>
<dbReference type="InterPro" id="IPR001650">
    <property type="entry name" value="Helicase_C-like"/>
</dbReference>
<dbReference type="InterPro" id="IPR014001">
    <property type="entry name" value="Helicase_ATP-bd"/>
</dbReference>
<organism evidence="8 9">
    <name type="scientific">Kocuria palustris PEL</name>
    <dbReference type="NCBI Taxonomy" id="1236550"/>
    <lineage>
        <taxon>Bacteria</taxon>
        <taxon>Bacillati</taxon>
        <taxon>Actinomycetota</taxon>
        <taxon>Actinomycetes</taxon>
        <taxon>Micrococcales</taxon>
        <taxon>Micrococcaceae</taxon>
        <taxon>Kocuria</taxon>
    </lineage>
</organism>
<name>M2XDS3_9MICC</name>
<evidence type="ECO:0000313" key="8">
    <source>
        <dbReference type="EMBL" id="EME37251.1"/>
    </source>
</evidence>
<gene>
    <name evidence="8" type="ORF">C884_01759</name>
</gene>
<dbReference type="PANTHER" id="PTHR43519">
    <property type="entry name" value="ATP-DEPENDENT RNA HELICASE HRPB"/>
    <property type="match status" value="1"/>
</dbReference>
<dbReference type="AlphaFoldDB" id="M2XDS3"/>
<dbReference type="CDD" id="cd18791">
    <property type="entry name" value="SF2_C_RHA"/>
    <property type="match status" value="1"/>
</dbReference>
<protein>
    <submittedName>
        <fullName evidence="8">ATP-dependent helicase HrpB</fullName>
    </submittedName>
</protein>
<keyword evidence="4" id="KW-0067">ATP-binding</keyword>
<dbReference type="InterPro" id="IPR013689">
    <property type="entry name" value="RNA_helicase_ATP-dep_HrpB_C"/>
</dbReference>
<keyword evidence="3 8" id="KW-0347">Helicase</keyword>
<evidence type="ECO:0000259" key="6">
    <source>
        <dbReference type="PROSITE" id="PS51192"/>
    </source>
</evidence>
<evidence type="ECO:0000256" key="2">
    <source>
        <dbReference type="ARBA" id="ARBA00022801"/>
    </source>
</evidence>
<proteinExistence type="predicted"/>
<dbReference type="GO" id="GO:0003676">
    <property type="term" value="F:nucleic acid binding"/>
    <property type="evidence" value="ECO:0007669"/>
    <property type="project" value="InterPro"/>
</dbReference>
<dbReference type="PROSITE" id="PS51192">
    <property type="entry name" value="HELICASE_ATP_BIND_1"/>
    <property type="match status" value="1"/>
</dbReference>
<dbReference type="SMART" id="SM00847">
    <property type="entry name" value="HA2"/>
    <property type="match status" value="1"/>
</dbReference>
<evidence type="ECO:0000256" key="4">
    <source>
        <dbReference type="ARBA" id="ARBA00022840"/>
    </source>
</evidence>
<evidence type="ECO:0000313" key="9">
    <source>
        <dbReference type="Proteomes" id="UP000009877"/>
    </source>
</evidence>
<dbReference type="Pfam" id="PF00271">
    <property type="entry name" value="Helicase_C"/>
    <property type="match status" value="1"/>
</dbReference>
<accession>M2XDS3</accession>
<reference evidence="8 9" key="1">
    <citation type="journal article" date="2014" name="Genome Announc.">
        <title>Draft Genome Sequence of Kocuria palustris PEL.</title>
        <authorList>
            <person name="Sharma G."/>
            <person name="Khatri I."/>
            <person name="Subramanian S."/>
        </authorList>
    </citation>
    <scope>NUCLEOTIDE SEQUENCE [LARGE SCALE GENOMIC DNA]</scope>
    <source>
        <strain evidence="8 9">PEL</strain>
    </source>
</reference>
<keyword evidence="2" id="KW-0378">Hydrolase</keyword>
<dbReference type="SMART" id="SM00487">
    <property type="entry name" value="DEXDc"/>
    <property type="match status" value="1"/>
</dbReference>
<dbReference type="Gene3D" id="3.40.50.300">
    <property type="entry name" value="P-loop containing nucleotide triphosphate hydrolases"/>
    <property type="match status" value="2"/>
</dbReference>
<dbReference type="GO" id="GO:0004386">
    <property type="term" value="F:helicase activity"/>
    <property type="evidence" value="ECO:0007669"/>
    <property type="project" value="UniProtKB-KW"/>
</dbReference>
<dbReference type="GO" id="GO:0005524">
    <property type="term" value="F:ATP binding"/>
    <property type="evidence" value="ECO:0007669"/>
    <property type="project" value="UniProtKB-KW"/>
</dbReference>
<dbReference type="Pfam" id="PF08482">
    <property type="entry name" value="HrpB_C"/>
    <property type="match status" value="1"/>
</dbReference>
<dbReference type="InterPro" id="IPR011545">
    <property type="entry name" value="DEAD/DEAH_box_helicase_dom"/>
</dbReference>
<sequence length="897" mass="96346">MMDLDLERLGADLPFAQAVPRLRAALAGHGVAVVEAPPGTGKTTLAPPAAALELGADARSRVVVVQPRRVAARAAAQRLAQLSGTRLGELSGLTVRGQREVGSGTAIEFVTPGVLIGRLLADPELSGTRAIVLDEVHERGLEIDLLLGMVLELRQLREDLALIVMSATLDAGSFRDLIGQALGLDEVPLVDSLAVEHPLEVRWAPGTGPRLDERGVRREFLDHVARTAHREHERGLAQDPGLDALVFLPGAGEVSHVASRLRELSEAEVLELHGRIPAHEQNLAVAGREPDGRPRIVVSTALAESSLTVPGVRLVIDAGLSREPRRDAVRRMSGLVTVSASRASGRQRAGRAARTGPGAVVRCYDESAWAAMPERAVPEIRTADLTSAALVLSCWGAPGGEGMALLDPPAPRALADAHRTLRSLEALDEDLRPTAVGRRLAGLPLDPRWGRALLVGAQSVEESTAAEIVAAVADDHRAPDGDLAGLLRELRRGQHPGSRRWQAEARRLRSLIAGTAVEPSGESPGPEPQRRRADPEASREPAAHAPADAQEVLGLVVGLAFPERIARRMDERGEQWLLASGTRAGLPRESPLVHEQWLAVADVTRSQASAAAGTGALIRAAAGLERATAERAAGRLHRRELSVRFVDGRARARDVESLGAIELAATPARPDPEQAAEAIGRALEEQGPALLEMSEQALQLRARMAACHRHLGEPWPAMDDDSLGAQAQVWLGPELAALARGASVRSIDTVSALRRLLPWPEASRFEELAPQRLAVPSGASHRILWPQQWESEEVALTDQEEQAGSGRGQVPQPIVRVKLQECFGLAESPRLLDGRLPVLFHLLSPAGRELAITADLASFWDGPYRQVRAEMRGRYPKHPWPEDPWAAQATARTRRRG</sequence>
<evidence type="ECO:0000256" key="5">
    <source>
        <dbReference type="SAM" id="MobiDB-lite"/>
    </source>
</evidence>
<dbReference type="InterPro" id="IPR027417">
    <property type="entry name" value="P-loop_NTPase"/>
</dbReference>
<dbReference type="NCBIfam" id="TIGR01970">
    <property type="entry name" value="DEAH_box_HrpB"/>
    <property type="match status" value="1"/>
</dbReference>
<dbReference type="SMART" id="SM00490">
    <property type="entry name" value="HELICc"/>
    <property type="match status" value="1"/>
</dbReference>
<dbReference type="PROSITE" id="PS51194">
    <property type="entry name" value="HELICASE_CTER"/>
    <property type="match status" value="1"/>
</dbReference>
<feature type="domain" description="Helicase C-terminal" evidence="7">
    <location>
        <begin position="220"/>
        <end position="391"/>
    </location>
</feature>
<dbReference type="STRING" id="71999.KPaMU14_10300"/>
<feature type="region of interest" description="Disordered" evidence="5">
    <location>
        <begin position="512"/>
        <end position="547"/>
    </location>
</feature>
<dbReference type="SUPFAM" id="SSF52540">
    <property type="entry name" value="P-loop containing nucleoside triphosphate hydrolases"/>
    <property type="match status" value="1"/>
</dbReference>
<dbReference type="GO" id="GO:0016787">
    <property type="term" value="F:hydrolase activity"/>
    <property type="evidence" value="ECO:0007669"/>
    <property type="project" value="UniProtKB-KW"/>
</dbReference>
<evidence type="ECO:0000256" key="1">
    <source>
        <dbReference type="ARBA" id="ARBA00022741"/>
    </source>
</evidence>
<comment type="caution">
    <text evidence="8">The sequence shown here is derived from an EMBL/GenBank/DDBJ whole genome shotgun (WGS) entry which is preliminary data.</text>
</comment>
<dbReference type="Pfam" id="PF00270">
    <property type="entry name" value="DEAD"/>
    <property type="match status" value="1"/>
</dbReference>
<keyword evidence="1" id="KW-0547">Nucleotide-binding</keyword>
<dbReference type="PIRSF" id="PIRSF005496">
    <property type="entry name" value="ATP_hel_hrpB"/>
    <property type="match status" value="1"/>
</dbReference>
<dbReference type="Gene3D" id="1.20.120.1080">
    <property type="match status" value="1"/>
</dbReference>
<dbReference type="EMBL" id="ANHZ02000004">
    <property type="protein sequence ID" value="EME37251.1"/>
    <property type="molecule type" value="Genomic_DNA"/>
</dbReference>
<evidence type="ECO:0000259" key="7">
    <source>
        <dbReference type="PROSITE" id="PS51194"/>
    </source>
</evidence>
<dbReference type="PANTHER" id="PTHR43519:SF1">
    <property type="entry name" value="ATP-DEPENDENT RNA HELICASE HRPB"/>
    <property type="match status" value="1"/>
</dbReference>
<feature type="compositionally biased region" description="Basic and acidic residues" evidence="5">
    <location>
        <begin position="528"/>
        <end position="542"/>
    </location>
</feature>